<dbReference type="InterPro" id="IPR050386">
    <property type="entry name" value="Glycosyl_hydrolase_5"/>
</dbReference>
<gene>
    <name evidence="6" type="ORF">OP10G_2899</name>
</gene>
<dbReference type="GO" id="GO:0009251">
    <property type="term" value="P:glucan catabolic process"/>
    <property type="evidence" value="ECO:0007669"/>
    <property type="project" value="TreeGrafter"/>
</dbReference>
<dbReference type="eggNOG" id="COG2730">
    <property type="taxonomic scope" value="Bacteria"/>
</dbReference>
<feature type="compositionally biased region" description="Pro residues" evidence="4">
    <location>
        <begin position="377"/>
        <end position="386"/>
    </location>
</feature>
<organism evidence="6 7">
    <name type="scientific">Fimbriimonas ginsengisoli Gsoil 348</name>
    <dbReference type="NCBI Taxonomy" id="661478"/>
    <lineage>
        <taxon>Bacteria</taxon>
        <taxon>Bacillati</taxon>
        <taxon>Armatimonadota</taxon>
        <taxon>Fimbriimonadia</taxon>
        <taxon>Fimbriimonadales</taxon>
        <taxon>Fimbriimonadaceae</taxon>
        <taxon>Fimbriimonas</taxon>
    </lineage>
</organism>
<dbReference type="SUPFAM" id="SSF51445">
    <property type="entry name" value="(Trans)glycosidases"/>
    <property type="match status" value="1"/>
</dbReference>
<dbReference type="PANTHER" id="PTHR31297">
    <property type="entry name" value="GLUCAN ENDO-1,6-BETA-GLUCOSIDASE B"/>
    <property type="match status" value="1"/>
</dbReference>
<dbReference type="PANTHER" id="PTHR31297:SF13">
    <property type="entry name" value="PUTATIVE-RELATED"/>
    <property type="match status" value="1"/>
</dbReference>
<dbReference type="GO" id="GO:0005576">
    <property type="term" value="C:extracellular region"/>
    <property type="evidence" value="ECO:0007669"/>
    <property type="project" value="TreeGrafter"/>
</dbReference>
<dbReference type="KEGG" id="fgi:OP10G_2899"/>
<keyword evidence="1 3" id="KW-0378">Hydrolase</keyword>
<dbReference type="GO" id="GO:0009986">
    <property type="term" value="C:cell surface"/>
    <property type="evidence" value="ECO:0007669"/>
    <property type="project" value="TreeGrafter"/>
</dbReference>
<keyword evidence="7" id="KW-1185">Reference proteome</keyword>
<evidence type="ECO:0000259" key="5">
    <source>
        <dbReference type="Pfam" id="PF00150"/>
    </source>
</evidence>
<dbReference type="Gene3D" id="2.60.120.200">
    <property type="match status" value="1"/>
</dbReference>
<feature type="region of interest" description="Disordered" evidence="4">
    <location>
        <begin position="374"/>
        <end position="397"/>
    </location>
</feature>
<evidence type="ECO:0000256" key="3">
    <source>
        <dbReference type="RuleBase" id="RU361153"/>
    </source>
</evidence>
<evidence type="ECO:0000256" key="4">
    <source>
        <dbReference type="SAM" id="MobiDB-lite"/>
    </source>
</evidence>
<sequence length="578" mass="64978">MVDPQGHAVTLKGVNLGNWLVNEFWMLGLSGLPGTPKDQYDLEKLLAERFGESEKDRLMDLYRSSWITERDFKLMPTFGFNFVRLPMNYRLMEDDRTPFHLKPNAWKWIDRAVDLSERHGLYVILDMHGAQGGQSPYDHTGRSDQNHLKDNVEDQKRLAWLWGEIAKRYRNRGAVMAYDVMNEPYGTPKPIQVDVFKRALAEIRKNDPEKLVFAHGNYDDFDHYGDPKANGWHNVGFQMHFYPGLFGGGRPTVATHMKHLASLAGWDAKVKKLNVPFLIGEMNVVFDAAGGAQMMRRYYETHAAYGWMTSMWAWKTVSKEGGIHPANWGAVVNQEPMRTINFAADSKAAIEEYFERFASEPLAVNEALRRELTSKEPLPPLPPTPPVRTTAPQESLEGWTATDVGKPLTGGLKLLGSGAFELYGGGSDIWGTKDQFRFLNQAIEGDFEIQVVVDGVEDLEDYTKAGLTIRSGRDSDAQFAMITTFPNAEVQFAYRDTEPGEAQGLTAKAATLPNLRLRLVRKGGKIEGFFAKGAGEWISAGSTADHLPRKVYVGAIALSHDNSQLVKITYRDLRIMKP</sequence>
<dbReference type="HOGENOM" id="CLU_471556_0_0_0"/>
<evidence type="ECO:0000313" key="7">
    <source>
        <dbReference type="Proteomes" id="UP000027982"/>
    </source>
</evidence>
<proteinExistence type="inferred from homology"/>
<accession>A0A068NSE0</accession>
<dbReference type="Pfam" id="PF00150">
    <property type="entry name" value="Cellulase"/>
    <property type="match status" value="1"/>
</dbReference>
<feature type="domain" description="Glycoside hydrolase family 5" evidence="5">
    <location>
        <begin position="67"/>
        <end position="315"/>
    </location>
</feature>
<dbReference type="AlphaFoldDB" id="A0A068NSE0"/>
<dbReference type="EMBL" id="CP007139">
    <property type="protein sequence ID" value="AIE86267.1"/>
    <property type="molecule type" value="Genomic_DNA"/>
</dbReference>
<dbReference type="InterPro" id="IPR001547">
    <property type="entry name" value="Glyco_hydro_5"/>
</dbReference>
<evidence type="ECO:0000313" key="6">
    <source>
        <dbReference type="EMBL" id="AIE86267.1"/>
    </source>
</evidence>
<dbReference type="Proteomes" id="UP000027982">
    <property type="component" value="Chromosome"/>
</dbReference>
<dbReference type="Gene3D" id="3.20.20.80">
    <property type="entry name" value="Glycosidases"/>
    <property type="match status" value="1"/>
</dbReference>
<comment type="similarity">
    <text evidence="3">Belongs to the glycosyl hydrolase 5 (cellulase A) family.</text>
</comment>
<dbReference type="STRING" id="661478.OP10G_2899"/>
<dbReference type="GO" id="GO:0008422">
    <property type="term" value="F:beta-glucosidase activity"/>
    <property type="evidence" value="ECO:0007669"/>
    <property type="project" value="TreeGrafter"/>
</dbReference>
<evidence type="ECO:0000256" key="2">
    <source>
        <dbReference type="ARBA" id="ARBA00023295"/>
    </source>
</evidence>
<dbReference type="InterPro" id="IPR017853">
    <property type="entry name" value="GH"/>
</dbReference>
<evidence type="ECO:0000256" key="1">
    <source>
        <dbReference type="ARBA" id="ARBA00022801"/>
    </source>
</evidence>
<reference evidence="6 7" key="1">
    <citation type="journal article" date="2014" name="PLoS ONE">
        <title>The first complete genome sequence of the class fimbriimonadia in the phylum armatimonadetes.</title>
        <authorList>
            <person name="Hu Z.Y."/>
            <person name="Wang Y.Z."/>
            <person name="Im W.T."/>
            <person name="Wang S.Y."/>
            <person name="Zhao G.P."/>
            <person name="Zheng H.J."/>
            <person name="Quan Z.X."/>
        </authorList>
    </citation>
    <scope>NUCLEOTIDE SEQUENCE [LARGE SCALE GENOMIC DNA]</scope>
    <source>
        <strain evidence="6">Gsoil 348</strain>
    </source>
</reference>
<protein>
    <submittedName>
        <fullName evidence="6">Glycoside hydrolase family protein</fullName>
    </submittedName>
</protein>
<keyword evidence="2 3" id="KW-0326">Glycosidase</keyword>
<dbReference type="eggNOG" id="COG3291">
    <property type="taxonomic scope" value="Bacteria"/>
</dbReference>
<name>A0A068NSE0_FIMGI</name>